<accession>A0ABY7D1J8</accession>
<feature type="transmembrane region" description="Helical" evidence="5">
    <location>
        <begin position="129"/>
        <end position="150"/>
    </location>
</feature>
<protein>
    <recommendedName>
        <fullName evidence="6">Amino acid permease/ SLC12A domain-containing protein</fullName>
    </recommendedName>
</protein>
<feature type="transmembrane region" description="Helical" evidence="5">
    <location>
        <begin position="162"/>
        <end position="183"/>
    </location>
</feature>
<keyword evidence="2 5" id="KW-0812">Transmembrane</keyword>
<dbReference type="Pfam" id="PF00324">
    <property type="entry name" value="AA_permease"/>
    <property type="match status" value="1"/>
</dbReference>
<dbReference type="PANTHER" id="PTHR43341">
    <property type="entry name" value="AMINO ACID PERMEASE"/>
    <property type="match status" value="1"/>
</dbReference>
<evidence type="ECO:0000256" key="3">
    <source>
        <dbReference type="ARBA" id="ARBA00022989"/>
    </source>
</evidence>
<feature type="transmembrane region" description="Helical" evidence="5">
    <location>
        <begin position="87"/>
        <end position="109"/>
    </location>
</feature>
<dbReference type="PANTHER" id="PTHR43341:SF4">
    <property type="entry name" value="ARGININE PERMEASE CAN1-RELATED"/>
    <property type="match status" value="1"/>
</dbReference>
<dbReference type="Gene3D" id="1.20.1740.10">
    <property type="entry name" value="Amino acid/polyamine transporter I"/>
    <property type="match status" value="1"/>
</dbReference>
<feature type="domain" description="Amino acid permease/ SLC12A" evidence="6">
    <location>
        <begin position="17"/>
        <end position="188"/>
    </location>
</feature>
<sequence>MSFQGIDNLADILGKCIFILTAVFSAANSSLYTASRVLYGLSDEHMAPRFFSHCTGNGVPFAGIALTAAVGLLAFMFLDLTGVYEWFLNVASISILLTWWSILLTYIRFYQGLKHIGVDRNAFAYRAPYQPWLSNFGFTMSTLIIIFNGFEVFIIGKWSPANCISAYISLPIFGMLFIGWKIFHRTAFIRVDKMDFATGRSDSDPVDVNFGNQKEVIWSGKLDNVLIRFIRFPLLISVGIFILLCLKDV</sequence>
<evidence type="ECO:0000256" key="2">
    <source>
        <dbReference type="ARBA" id="ARBA00022692"/>
    </source>
</evidence>
<feature type="transmembrane region" description="Helical" evidence="5">
    <location>
        <begin position="225"/>
        <end position="246"/>
    </location>
</feature>
<gene>
    <name evidence="7" type="ORF">PtA15_12A123</name>
</gene>
<feature type="transmembrane region" description="Helical" evidence="5">
    <location>
        <begin position="12"/>
        <end position="39"/>
    </location>
</feature>
<proteinExistence type="predicted"/>
<evidence type="ECO:0000256" key="4">
    <source>
        <dbReference type="ARBA" id="ARBA00023136"/>
    </source>
</evidence>
<name>A0ABY7D1J8_9BASI</name>
<dbReference type="Proteomes" id="UP001164743">
    <property type="component" value="Chromosome 12A"/>
</dbReference>
<evidence type="ECO:0000256" key="1">
    <source>
        <dbReference type="ARBA" id="ARBA00004141"/>
    </source>
</evidence>
<dbReference type="InterPro" id="IPR050524">
    <property type="entry name" value="APC_YAT"/>
</dbReference>
<dbReference type="GeneID" id="77802596"/>
<feature type="transmembrane region" description="Helical" evidence="5">
    <location>
        <begin position="59"/>
        <end position="80"/>
    </location>
</feature>
<evidence type="ECO:0000313" key="7">
    <source>
        <dbReference type="EMBL" id="WAQ90137.1"/>
    </source>
</evidence>
<keyword evidence="8" id="KW-1185">Reference proteome</keyword>
<evidence type="ECO:0000313" key="8">
    <source>
        <dbReference type="Proteomes" id="UP001164743"/>
    </source>
</evidence>
<dbReference type="InterPro" id="IPR004841">
    <property type="entry name" value="AA-permease/SLC12A_dom"/>
</dbReference>
<dbReference type="RefSeq" id="XP_053025692.1">
    <property type="nucleotide sequence ID" value="XM_053161701.1"/>
</dbReference>
<keyword evidence="4 5" id="KW-0472">Membrane</keyword>
<evidence type="ECO:0000256" key="5">
    <source>
        <dbReference type="SAM" id="Phobius"/>
    </source>
</evidence>
<keyword evidence="3 5" id="KW-1133">Transmembrane helix</keyword>
<dbReference type="EMBL" id="CP110432">
    <property type="protein sequence ID" value="WAQ90137.1"/>
    <property type="molecule type" value="Genomic_DNA"/>
</dbReference>
<evidence type="ECO:0000259" key="6">
    <source>
        <dbReference type="Pfam" id="PF00324"/>
    </source>
</evidence>
<comment type="subcellular location">
    <subcellularLocation>
        <location evidence="1">Membrane</location>
        <topology evidence="1">Multi-pass membrane protein</topology>
    </subcellularLocation>
</comment>
<reference evidence="7" key="1">
    <citation type="submission" date="2022-10" db="EMBL/GenBank/DDBJ databases">
        <title>Puccinia triticina Genome sequencing and assembly.</title>
        <authorList>
            <person name="Li C."/>
        </authorList>
    </citation>
    <scope>NUCLEOTIDE SEQUENCE</scope>
    <source>
        <strain evidence="7">Pt15</strain>
    </source>
</reference>
<organism evidence="7 8">
    <name type="scientific">Puccinia triticina</name>
    <dbReference type="NCBI Taxonomy" id="208348"/>
    <lineage>
        <taxon>Eukaryota</taxon>
        <taxon>Fungi</taxon>
        <taxon>Dikarya</taxon>
        <taxon>Basidiomycota</taxon>
        <taxon>Pucciniomycotina</taxon>
        <taxon>Pucciniomycetes</taxon>
        <taxon>Pucciniales</taxon>
        <taxon>Pucciniaceae</taxon>
        <taxon>Puccinia</taxon>
    </lineage>
</organism>